<dbReference type="Proteomes" id="UP000835052">
    <property type="component" value="Unassembled WGS sequence"/>
</dbReference>
<dbReference type="EMBL" id="CAJGYM010000129">
    <property type="protein sequence ID" value="CAD6198542.1"/>
    <property type="molecule type" value="Genomic_DNA"/>
</dbReference>
<gene>
    <name evidence="1" type="ORF">CAUJ_LOCUS14448</name>
</gene>
<evidence type="ECO:0000313" key="2">
    <source>
        <dbReference type="Proteomes" id="UP000835052"/>
    </source>
</evidence>
<comment type="caution">
    <text evidence="1">The sequence shown here is derived from an EMBL/GenBank/DDBJ whole genome shotgun (WGS) entry which is preliminary data.</text>
</comment>
<sequence length="93" mass="10878">MSAPWKYRLKIRCARLLRVCRYVPYWIAAKVKWYFLTMPLPLTLFDNRPLRLKEKGFVVQEPRLVRKEEGSGSTSTLGAQANFCLITQPHPIL</sequence>
<keyword evidence="2" id="KW-1185">Reference proteome</keyword>
<dbReference type="AlphaFoldDB" id="A0A8S1HRW1"/>
<accession>A0A8S1HRW1</accession>
<protein>
    <submittedName>
        <fullName evidence="1">Uncharacterized protein</fullName>
    </submittedName>
</protein>
<reference evidence="1" key="1">
    <citation type="submission" date="2020-10" db="EMBL/GenBank/DDBJ databases">
        <authorList>
            <person name="Kikuchi T."/>
        </authorList>
    </citation>
    <scope>NUCLEOTIDE SEQUENCE</scope>
    <source>
        <strain evidence="1">NKZ352</strain>
    </source>
</reference>
<proteinExistence type="predicted"/>
<organism evidence="1 2">
    <name type="scientific">Caenorhabditis auriculariae</name>
    <dbReference type="NCBI Taxonomy" id="2777116"/>
    <lineage>
        <taxon>Eukaryota</taxon>
        <taxon>Metazoa</taxon>
        <taxon>Ecdysozoa</taxon>
        <taxon>Nematoda</taxon>
        <taxon>Chromadorea</taxon>
        <taxon>Rhabditida</taxon>
        <taxon>Rhabditina</taxon>
        <taxon>Rhabditomorpha</taxon>
        <taxon>Rhabditoidea</taxon>
        <taxon>Rhabditidae</taxon>
        <taxon>Peloderinae</taxon>
        <taxon>Caenorhabditis</taxon>
    </lineage>
</organism>
<name>A0A8S1HRW1_9PELO</name>
<evidence type="ECO:0000313" key="1">
    <source>
        <dbReference type="EMBL" id="CAD6198542.1"/>
    </source>
</evidence>